<dbReference type="InterPro" id="IPR036890">
    <property type="entry name" value="HATPase_C_sf"/>
</dbReference>
<dbReference type="OrthoDB" id="9813151at2"/>
<feature type="transmembrane region" description="Helical" evidence="9">
    <location>
        <begin position="13"/>
        <end position="33"/>
    </location>
</feature>
<dbReference type="InterPro" id="IPR036097">
    <property type="entry name" value="HisK_dim/P_sf"/>
</dbReference>
<evidence type="ECO:0000313" key="11">
    <source>
        <dbReference type="EMBL" id="EOL46145.1"/>
    </source>
</evidence>
<dbReference type="GO" id="GO:0005886">
    <property type="term" value="C:plasma membrane"/>
    <property type="evidence" value="ECO:0007669"/>
    <property type="project" value="TreeGrafter"/>
</dbReference>
<evidence type="ECO:0000256" key="6">
    <source>
        <dbReference type="ARBA" id="ARBA00022777"/>
    </source>
</evidence>
<dbReference type="CDD" id="cd00082">
    <property type="entry name" value="HisKA"/>
    <property type="match status" value="1"/>
</dbReference>
<dbReference type="SMART" id="SM00387">
    <property type="entry name" value="HATPase_c"/>
    <property type="match status" value="1"/>
</dbReference>
<dbReference type="PATRIC" id="fig|1158610.3.peg.930"/>
<dbReference type="AlphaFoldDB" id="R3WWI8"/>
<keyword evidence="9" id="KW-0812">Transmembrane</keyword>
<dbReference type="Pfam" id="PF02518">
    <property type="entry name" value="HATPase_c"/>
    <property type="match status" value="1"/>
</dbReference>
<comment type="caution">
    <text evidence="11">The sequence shown here is derived from an EMBL/GenBank/DDBJ whole genome shotgun (WGS) entry which is preliminary data.</text>
</comment>
<organism evidence="11 12">
    <name type="scientific">Enterococcus phoeniculicola ATCC BAA-412</name>
    <dbReference type="NCBI Taxonomy" id="1158610"/>
    <lineage>
        <taxon>Bacteria</taxon>
        <taxon>Bacillati</taxon>
        <taxon>Bacillota</taxon>
        <taxon>Bacilli</taxon>
        <taxon>Lactobacillales</taxon>
        <taxon>Enterococcaceae</taxon>
        <taxon>Enterococcus</taxon>
    </lineage>
</organism>
<dbReference type="CDD" id="cd00075">
    <property type="entry name" value="HATPase"/>
    <property type="match status" value="1"/>
</dbReference>
<evidence type="ECO:0000256" key="5">
    <source>
        <dbReference type="ARBA" id="ARBA00022679"/>
    </source>
</evidence>
<keyword evidence="4" id="KW-0597">Phosphoprotein</keyword>
<evidence type="ECO:0000256" key="3">
    <source>
        <dbReference type="ARBA" id="ARBA00012438"/>
    </source>
</evidence>
<dbReference type="GO" id="GO:0016036">
    <property type="term" value="P:cellular response to phosphate starvation"/>
    <property type="evidence" value="ECO:0007669"/>
    <property type="project" value="TreeGrafter"/>
</dbReference>
<evidence type="ECO:0000256" key="1">
    <source>
        <dbReference type="ARBA" id="ARBA00000085"/>
    </source>
</evidence>
<keyword evidence="9" id="KW-1133">Transmembrane helix</keyword>
<keyword evidence="7" id="KW-0902">Two-component regulatory system</keyword>
<dbReference type="PANTHER" id="PTHR45453:SF1">
    <property type="entry name" value="PHOSPHATE REGULON SENSOR PROTEIN PHOR"/>
    <property type="match status" value="1"/>
</dbReference>
<keyword evidence="6" id="KW-0418">Kinase</keyword>
<keyword evidence="5" id="KW-0808">Transferase</keyword>
<dbReference type="PROSITE" id="PS50109">
    <property type="entry name" value="HIS_KIN"/>
    <property type="match status" value="1"/>
</dbReference>
<evidence type="ECO:0000256" key="4">
    <source>
        <dbReference type="ARBA" id="ARBA00022553"/>
    </source>
</evidence>
<dbReference type="Pfam" id="PF00512">
    <property type="entry name" value="HisKA"/>
    <property type="match status" value="1"/>
</dbReference>
<dbReference type="InterPro" id="IPR005467">
    <property type="entry name" value="His_kinase_dom"/>
</dbReference>
<feature type="domain" description="Histidine kinase" evidence="10">
    <location>
        <begin position="217"/>
        <end position="433"/>
    </location>
</feature>
<dbReference type="FunFam" id="3.30.565.10:FF:000006">
    <property type="entry name" value="Sensor histidine kinase WalK"/>
    <property type="match status" value="1"/>
</dbReference>
<evidence type="ECO:0000256" key="9">
    <source>
        <dbReference type="SAM" id="Phobius"/>
    </source>
</evidence>
<name>R3WWI8_9ENTE</name>
<evidence type="ECO:0000313" key="12">
    <source>
        <dbReference type="Proteomes" id="UP000013785"/>
    </source>
</evidence>
<dbReference type="InterPro" id="IPR003594">
    <property type="entry name" value="HATPase_dom"/>
</dbReference>
<gene>
    <name evidence="11" type="ORF">UC3_00951</name>
</gene>
<dbReference type="Gene3D" id="3.30.565.10">
    <property type="entry name" value="Histidine kinase-like ATPase, C-terminal domain"/>
    <property type="match status" value="1"/>
</dbReference>
<dbReference type="InterPro" id="IPR004358">
    <property type="entry name" value="Sig_transdc_His_kin-like_C"/>
</dbReference>
<evidence type="ECO:0000256" key="8">
    <source>
        <dbReference type="ARBA" id="ARBA00023136"/>
    </source>
</evidence>
<dbReference type="GO" id="GO:0000155">
    <property type="term" value="F:phosphorelay sensor kinase activity"/>
    <property type="evidence" value="ECO:0007669"/>
    <property type="project" value="InterPro"/>
</dbReference>
<evidence type="ECO:0000256" key="7">
    <source>
        <dbReference type="ARBA" id="ARBA00023012"/>
    </source>
</evidence>
<dbReference type="Proteomes" id="UP000013785">
    <property type="component" value="Unassembled WGS sequence"/>
</dbReference>
<accession>R3WWI8</accession>
<dbReference type="eggNOG" id="COG5002">
    <property type="taxonomic scope" value="Bacteria"/>
</dbReference>
<dbReference type="InterPro" id="IPR003661">
    <property type="entry name" value="HisK_dim/P_dom"/>
</dbReference>
<dbReference type="SMART" id="SM00388">
    <property type="entry name" value="HisKA"/>
    <property type="match status" value="1"/>
</dbReference>
<comment type="subcellular location">
    <subcellularLocation>
        <location evidence="2">Membrane</location>
    </subcellularLocation>
</comment>
<dbReference type="InterPro" id="IPR050351">
    <property type="entry name" value="BphY/WalK/GraS-like"/>
</dbReference>
<dbReference type="SUPFAM" id="SSF55874">
    <property type="entry name" value="ATPase domain of HSP90 chaperone/DNA topoisomerase II/histidine kinase"/>
    <property type="match status" value="1"/>
</dbReference>
<dbReference type="EC" id="2.7.13.3" evidence="3"/>
<dbReference type="FunFam" id="1.10.287.130:FF:000001">
    <property type="entry name" value="Two-component sensor histidine kinase"/>
    <property type="match status" value="1"/>
</dbReference>
<proteinExistence type="predicted"/>
<keyword evidence="8 9" id="KW-0472">Membrane</keyword>
<evidence type="ECO:0000259" key="10">
    <source>
        <dbReference type="PROSITE" id="PS50109"/>
    </source>
</evidence>
<protein>
    <recommendedName>
        <fullName evidence="3">histidine kinase</fullName>
        <ecNumber evidence="3">2.7.13.3</ecNumber>
    </recommendedName>
</protein>
<dbReference type="HOGENOM" id="CLU_000445_89_6_9"/>
<evidence type="ECO:0000256" key="2">
    <source>
        <dbReference type="ARBA" id="ARBA00004370"/>
    </source>
</evidence>
<dbReference type="Gene3D" id="1.10.287.130">
    <property type="match status" value="1"/>
</dbReference>
<dbReference type="GO" id="GO:0004721">
    <property type="term" value="F:phosphoprotein phosphatase activity"/>
    <property type="evidence" value="ECO:0007669"/>
    <property type="project" value="TreeGrafter"/>
</dbReference>
<comment type="catalytic activity">
    <reaction evidence="1">
        <text>ATP + protein L-histidine = ADP + protein N-phospho-L-histidine.</text>
        <dbReference type="EC" id="2.7.13.3"/>
    </reaction>
</comment>
<dbReference type="EMBL" id="AJAT01000011">
    <property type="protein sequence ID" value="EOL46145.1"/>
    <property type="molecule type" value="Genomic_DNA"/>
</dbReference>
<feature type="transmembrane region" description="Helical" evidence="9">
    <location>
        <begin position="177"/>
        <end position="196"/>
    </location>
</feature>
<dbReference type="PANTHER" id="PTHR45453">
    <property type="entry name" value="PHOSPHATE REGULON SENSOR PROTEIN PHOR"/>
    <property type="match status" value="1"/>
</dbReference>
<dbReference type="RefSeq" id="WP_010767623.1">
    <property type="nucleotide sequence ID" value="NZ_ASWE01000002.1"/>
</dbReference>
<sequence>MIETQLKKQQKKYFLVTLVVFSALFLLLGFIVFQLAKSSMYESTDSDLTRLAKNTNFLNEQILHAQLPDDKKELTPRNMDGPKPNNFQQQIIIWDKNGHIVNEGQFGSRLNDFKNLVPDTGSFGKISFLQLLDQNNRTLQFRTITVKSPNYATDGYTIQLMVNIDPIVSTMEQFKQILIFCMILFFILSVLLSYFLSKKFTEPIVASWKKQQQFVENASHELRTPLTIIQAKLENLFTKPNQTILEESESIALSLTEVQRLSQLTTDLLLLARSDSNELVLKKEAIYFDEFVEKIVTPYKELAEAEGKRFTLDIIGRQRVLFDPEKIHQLLIILLDNALKYTQAGEQIVVTAKEGVKEWQLIVADTGKGIPDKEKKRIFERFYREDESRNRKTGGYGIGLSIAQWIISAHKGKIVVQDYLPKGVAFEIQLPEK</sequence>
<dbReference type="SUPFAM" id="SSF47384">
    <property type="entry name" value="Homodimeric domain of signal transducing histidine kinase"/>
    <property type="match status" value="1"/>
</dbReference>
<dbReference type="PRINTS" id="PR00344">
    <property type="entry name" value="BCTRLSENSOR"/>
</dbReference>
<dbReference type="STRING" id="154621.RV11_GL001128"/>
<reference evidence="11 12" key="1">
    <citation type="submission" date="2013-02" db="EMBL/GenBank/DDBJ databases">
        <title>The Genome Sequence of Enterococcus phoeniculicola BAA-412.</title>
        <authorList>
            <consortium name="The Broad Institute Genome Sequencing Platform"/>
            <consortium name="The Broad Institute Genome Sequencing Center for Infectious Disease"/>
            <person name="Earl A.M."/>
            <person name="Gilmore M.S."/>
            <person name="Lebreton F."/>
            <person name="Walker B."/>
            <person name="Young S.K."/>
            <person name="Zeng Q."/>
            <person name="Gargeya S."/>
            <person name="Fitzgerald M."/>
            <person name="Haas B."/>
            <person name="Abouelleil A."/>
            <person name="Alvarado L."/>
            <person name="Arachchi H.M."/>
            <person name="Berlin A.M."/>
            <person name="Chapman S.B."/>
            <person name="Dewar J."/>
            <person name="Goldberg J."/>
            <person name="Griggs A."/>
            <person name="Gujja S."/>
            <person name="Hansen M."/>
            <person name="Howarth C."/>
            <person name="Imamovic A."/>
            <person name="Larimer J."/>
            <person name="McCowan C."/>
            <person name="Murphy C."/>
            <person name="Neiman D."/>
            <person name="Pearson M."/>
            <person name="Priest M."/>
            <person name="Roberts A."/>
            <person name="Saif S."/>
            <person name="Shea T."/>
            <person name="Sisk P."/>
            <person name="Sykes S."/>
            <person name="Wortman J."/>
            <person name="Nusbaum C."/>
            <person name="Birren B."/>
        </authorList>
    </citation>
    <scope>NUCLEOTIDE SEQUENCE [LARGE SCALE GENOMIC DNA]</scope>
    <source>
        <strain evidence="11 12">ATCC BAA-412</strain>
    </source>
</reference>
<keyword evidence="12" id="KW-1185">Reference proteome</keyword>